<evidence type="ECO:0000256" key="1">
    <source>
        <dbReference type="SAM" id="MobiDB-lite"/>
    </source>
</evidence>
<name>A0A7S8E8Q0_9CHLR</name>
<dbReference type="InterPro" id="IPR032693">
    <property type="entry name" value="YtkA-like_dom"/>
</dbReference>
<dbReference type="AlphaFoldDB" id="A0A7S8E8Q0"/>
<sequence length="329" mass="34853">MKKTLLLFIVVGMMLVGCRQEAEAPQDANVDIDLAMDPVPPAVGDAVLTVTLLQGEEPVNDATVEVRGDMTHAGMQPVIRTIEGGEEGVYETDFEWTMAGDWIITVQATLADDTVVSQEFEYTLDGDMDMSDDDMSDDDMSDTDMSDAASDAESADDDMGEHNMDDMAMGELATGSSTTGGYLQLTNNGEEDDALVSVAADFADVVQIHETRIEDDMASMVEIGSIVVPAGETASLEPGGMHMMFMGLTRDLMPGDTVTLTLTFESGNEAEIVAPVQDEAPEVGEAVTAGDISIGGAWVRPALAGDSSSDDMGDMDMSEEMEPSPTAES</sequence>
<evidence type="ECO:0000313" key="4">
    <source>
        <dbReference type="Proteomes" id="UP000594468"/>
    </source>
</evidence>
<dbReference type="InterPro" id="IPR007410">
    <property type="entry name" value="LpqE-like"/>
</dbReference>
<dbReference type="PROSITE" id="PS51257">
    <property type="entry name" value="PROKAR_LIPOPROTEIN"/>
    <property type="match status" value="1"/>
</dbReference>
<dbReference type="KEGG" id="pmet:G4Y79_22460"/>
<dbReference type="Gene3D" id="2.60.40.1890">
    <property type="entry name" value="PCu(A)C copper chaperone"/>
    <property type="match status" value="1"/>
</dbReference>
<dbReference type="InterPro" id="IPR036182">
    <property type="entry name" value="PCuAC_sf"/>
</dbReference>
<dbReference type="Pfam" id="PF04314">
    <property type="entry name" value="PCuAC"/>
    <property type="match status" value="1"/>
</dbReference>
<reference evidence="3 4" key="1">
    <citation type="submission" date="2020-02" db="EMBL/GenBank/DDBJ databases">
        <authorList>
            <person name="Zheng R.K."/>
            <person name="Sun C.M."/>
        </authorList>
    </citation>
    <scope>NUCLEOTIDE SEQUENCE [LARGE SCALE GENOMIC DNA]</scope>
    <source>
        <strain evidence="4">rifampicinis</strain>
    </source>
</reference>
<feature type="compositionally biased region" description="Acidic residues" evidence="1">
    <location>
        <begin position="308"/>
        <end position="322"/>
    </location>
</feature>
<feature type="domain" description="YtkA-like" evidence="2">
    <location>
        <begin position="28"/>
        <end position="106"/>
    </location>
</feature>
<dbReference type="Proteomes" id="UP000594468">
    <property type="component" value="Chromosome"/>
</dbReference>
<accession>A0A7S8E8Q0</accession>
<feature type="region of interest" description="Disordered" evidence="1">
    <location>
        <begin position="303"/>
        <end position="329"/>
    </location>
</feature>
<dbReference type="SUPFAM" id="SSF110087">
    <property type="entry name" value="DR1885-like metal-binding protein"/>
    <property type="match status" value="1"/>
</dbReference>
<feature type="compositionally biased region" description="Acidic residues" evidence="1">
    <location>
        <begin position="125"/>
        <end position="145"/>
    </location>
</feature>
<dbReference type="RefSeq" id="WP_195170484.1">
    <property type="nucleotide sequence ID" value="NZ_CP062983.1"/>
</dbReference>
<organism evidence="3 4">
    <name type="scientific">Phototrophicus methaneseepsis</name>
    <dbReference type="NCBI Taxonomy" id="2710758"/>
    <lineage>
        <taxon>Bacteria</taxon>
        <taxon>Bacillati</taxon>
        <taxon>Chloroflexota</taxon>
        <taxon>Candidatus Thermofontia</taxon>
        <taxon>Phototrophicales</taxon>
        <taxon>Phototrophicaceae</taxon>
        <taxon>Phototrophicus</taxon>
    </lineage>
</organism>
<dbReference type="PANTHER" id="PTHR36302:SF1">
    <property type="entry name" value="COPPER CHAPERONE PCU(A)C"/>
    <property type="match status" value="1"/>
</dbReference>
<dbReference type="Pfam" id="PF13115">
    <property type="entry name" value="YtkA"/>
    <property type="match status" value="1"/>
</dbReference>
<gene>
    <name evidence="3" type="ORF">G4Y79_22460</name>
</gene>
<evidence type="ECO:0000259" key="2">
    <source>
        <dbReference type="Pfam" id="PF13115"/>
    </source>
</evidence>
<evidence type="ECO:0000313" key="3">
    <source>
        <dbReference type="EMBL" id="QPC82415.1"/>
    </source>
</evidence>
<dbReference type="InterPro" id="IPR058248">
    <property type="entry name" value="Lxx211020-like"/>
</dbReference>
<feature type="region of interest" description="Disordered" evidence="1">
    <location>
        <begin position="125"/>
        <end position="162"/>
    </location>
</feature>
<dbReference type="EMBL" id="CP062983">
    <property type="protein sequence ID" value="QPC82415.1"/>
    <property type="molecule type" value="Genomic_DNA"/>
</dbReference>
<protein>
    <submittedName>
        <fullName evidence="3">Copper chaperone PCu(A)C</fullName>
    </submittedName>
</protein>
<dbReference type="PANTHER" id="PTHR36302">
    <property type="entry name" value="BLR7088 PROTEIN"/>
    <property type="match status" value="1"/>
</dbReference>
<keyword evidence="4" id="KW-1185">Reference proteome</keyword>
<proteinExistence type="predicted"/>